<dbReference type="AlphaFoldDB" id="A0A7Y0XCL4"/>
<organism evidence="1 2">
    <name type="scientific">Vibrio parahaemolyticus</name>
    <dbReference type="NCBI Taxonomy" id="670"/>
    <lineage>
        <taxon>Bacteria</taxon>
        <taxon>Pseudomonadati</taxon>
        <taxon>Pseudomonadota</taxon>
        <taxon>Gammaproteobacteria</taxon>
        <taxon>Vibrionales</taxon>
        <taxon>Vibrionaceae</taxon>
        <taxon>Vibrio</taxon>
    </lineage>
</organism>
<proteinExistence type="predicted"/>
<evidence type="ECO:0000313" key="1">
    <source>
        <dbReference type="EMBL" id="NMU83873.1"/>
    </source>
</evidence>
<dbReference type="Proteomes" id="UP000518904">
    <property type="component" value="Unassembled WGS sequence"/>
</dbReference>
<dbReference type="EMBL" id="JABCLB010001218">
    <property type="protein sequence ID" value="NMU83873.1"/>
    <property type="molecule type" value="Genomic_DNA"/>
</dbReference>
<evidence type="ECO:0000313" key="2">
    <source>
        <dbReference type="Proteomes" id="UP000518904"/>
    </source>
</evidence>
<protein>
    <submittedName>
        <fullName evidence="1">DUF2971 domain-containing protein</fullName>
    </submittedName>
</protein>
<comment type="caution">
    <text evidence="1">The sequence shown here is derived from an EMBL/GenBank/DDBJ whole genome shotgun (WGS) entry which is preliminary data.</text>
</comment>
<dbReference type="RefSeq" id="WP_141180451.1">
    <property type="nucleotide sequence ID" value="NZ_CP041202.1"/>
</dbReference>
<reference evidence="1 2" key="1">
    <citation type="submission" date="2020-04" db="EMBL/GenBank/DDBJ databases">
        <title>Whole-genome sequencing of Vibrio spp. from China reveals different genetic environments of blaCTX-M-14 among diverse lineages.</title>
        <authorList>
            <person name="Zheng Z."/>
            <person name="Ye L."/>
            <person name="Chen S."/>
        </authorList>
    </citation>
    <scope>NUCLEOTIDE SEQUENCE [LARGE SCALE GENOMIC DNA]</scope>
    <source>
        <strain evidence="1 2">Vb0551</strain>
    </source>
</reference>
<accession>A0A7Y0XCL4</accession>
<gene>
    <name evidence="1" type="ORF">HKB16_13345</name>
</gene>
<sequence>MRLYKYRTLKNFQFLLDIIVNKRLYAGKYLEMNDPMEGVYTHQSSLLDEQHKAIADALSDTKFCSLSQHHDDPLLWAHYADGNRGCVIEVELPQGVDCRPVIYSGPSHINIEMDLEIKERAKRILTHKAEWWNYEQEVRVFPISGSYIDNIIIHEVIIGEKADRTEAALLRKIIEKVEPSVSVIDRRNSKSRRL</sequence>
<name>A0A7Y0XCL4_VIBPH</name>